<feature type="region of interest" description="Disordered" evidence="9">
    <location>
        <begin position="496"/>
        <end position="551"/>
    </location>
</feature>
<dbReference type="PANTHER" id="PTHR21859:SF55">
    <property type="entry name" value="SPERMATOGENESIS-ASSOCIATED PROTEIN 31A1-RELATED"/>
    <property type="match status" value="1"/>
</dbReference>
<dbReference type="Pfam" id="PF14650">
    <property type="entry name" value="FAM75"/>
    <property type="match status" value="2"/>
</dbReference>
<name>A0A8U0SI66_MUSPF</name>
<proteinExistence type="inferred from homology"/>
<feature type="compositionally biased region" description="Low complexity" evidence="9">
    <location>
        <begin position="1302"/>
        <end position="1312"/>
    </location>
</feature>
<keyword evidence="5 10" id="KW-1133">Transmembrane helix</keyword>
<feature type="domain" description="SPATA31-like" evidence="12">
    <location>
        <begin position="70"/>
        <end position="154"/>
    </location>
</feature>
<feature type="compositionally biased region" description="Low complexity" evidence="9">
    <location>
        <begin position="520"/>
        <end position="532"/>
    </location>
</feature>
<dbReference type="GeneID" id="123393929"/>
<dbReference type="PANTHER" id="PTHR21859">
    <property type="entry name" value="ACROSOME-SPECIFIC PROTEIN"/>
    <property type="match status" value="1"/>
</dbReference>
<evidence type="ECO:0000313" key="14">
    <source>
        <dbReference type="RefSeq" id="XP_044943233.1"/>
    </source>
</evidence>
<evidence type="ECO:0000256" key="6">
    <source>
        <dbReference type="ARBA" id="ARBA00023136"/>
    </source>
</evidence>
<evidence type="ECO:0000256" key="2">
    <source>
        <dbReference type="ARBA" id="ARBA00022692"/>
    </source>
</evidence>
<dbReference type="RefSeq" id="XP_044943233.1">
    <property type="nucleotide sequence ID" value="XM_045087298.1"/>
</dbReference>
<feature type="compositionally biased region" description="Pro residues" evidence="9">
    <location>
        <begin position="533"/>
        <end position="545"/>
    </location>
</feature>
<evidence type="ECO:0000259" key="12">
    <source>
        <dbReference type="Pfam" id="PF15371"/>
    </source>
</evidence>
<keyword evidence="13" id="KW-1185">Reference proteome</keyword>
<feature type="domain" description="SPATA31" evidence="11">
    <location>
        <begin position="528"/>
        <end position="815"/>
    </location>
</feature>
<comment type="similarity">
    <text evidence="7">Belongs to the SPATA31 family.</text>
</comment>
<feature type="region of interest" description="Disordered" evidence="9">
    <location>
        <begin position="200"/>
        <end position="242"/>
    </location>
</feature>
<dbReference type="GO" id="GO:0016020">
    <property type="term" value="C:membrane"/>
    <property type="evidence" value="ECO:0007669"/>
    <property type="project" value="UniProtKB-SubCell"/>
</dbReference>
<evidence type="ECO:0000259" key="11">
    <source>
        <dbReference type="Pfam" id="PF14650"/>
    </source>
</evidence>
<comment type="function">
    <text evidence="8">May play a role in spermatogenesis.</text>
</comment>
<sequence>MENYLFPQEFLTDGWLSPSPTLWAVNAIFAFVCGLGLFVFLLSYFHPDPSSPQGKKHRKSGKYQVEPRRRSNRSKKHQTVKGFREFLKNLEEVQDLFSFLESHLERLSDQGGFHQFLHQAAPGQVRRGVPAGARQPCREPLQDATPAVAPSPALTPLTGSPRPLAATLPAGPMTSISVASHSSLTTSWLVEPFLPPDGFPNQPLALPPSPSCLPPSEACPGPLTASLAPEQPDSPLTLPQCDSRAPMPCPIPQSSAPHTPWSADRSASPVPAILGLGRSHCPISALSWWQAAANAWNLSTSTCLESRQAPLSHGPPEALFWGDPTPRQEETRIPPSINPDVQKLLEILTANRKELRSWREKDKKERSKYQLTSFGRMFKSPGDGQDTMGRPSFWSMRGKAKQLLGPEKPPRPKIPRDNLEQKCLQLFWGLPFLHSESLVATVRVTDPPLEFPSVIFNELSHALPLQIQGNVVPRLSLTHDLHDPSARPQPLTLRLSQSLPLPPSQPQTLPLTQPQPLPLTQPLTQPKALPLTQPQPLPLTQPQPLPLDQSHLRPLTEPQTQAGLAPSVPVGLSSLPPVMGRCQVSCPVAQKTPSYTPTAFQNLEYHFLEKQLERGKVPPVMKRSPQVFSQGPPDLPQGGQAPEGHGSAPVLPGELIDSELWEQPDWHLWKRLMKQGRGPSCRIQLSLEIQPHQEFQKVPQAHSWHSPQAKSESTNGSCQATQKTGSRYPGRTVPRKRLGKDSRSSAGRIQKDLHRGSASSPEKAPGRNREESDTDMKPSTSSTDGKLLEKDLRAHLRKLGQFREGQMPLDVHPSRLAAHHSSDLPRKPTPHGKPGKPALSKCWEPPHNFSILSPYAQRMLEAHIKRLRVKHRWGLPLKVLKTINLFKLKKGFLLSQSFPSLSATCISKAGLGTKFVGNPSQPYQGEVMKESYPTWGGPLGVPQPTCEEIQQALEGTSPQGGPLAGEGPRSPSRTFTYSFVGRIWHSETVSRTLMNSSLESSPSPAMATKELRRVNGGRASRDMTMLELNLEHQNLSAKVPGEVGDFKEAPAWGVTLEPRVLANNQGLRGKLRRSGSAEKSDSPLQRTKLVTRDLEELRLEARRRGSEPQNLMESENRLRDATPTVCLQDCETGVLLQDCETESLLQDCQSNMFLAADILASQGSLSSFQSRSSEDTSTSEVLHGQRSRGQSPHRQPGPLGLEHQCKSLSRSCVPPVEIESSTRSPSREPAKEWSEMKLLQISEVRHPVQSKESGEASGSKACEILLKKEEAPPENYFRRRMTHLLQWFFPSKGRGLEDSLQKGKSSSSQGRGQVMGRSAMDRASAEAQVVVRAVEQILEEKMLPNQGLRVPKVDWCKKDLQASADPNVCYHRVLSYQEQRRVMRETASPQGTPRGHNYANKTEWIGWPFPTRVPECPSRPCQNGSLVGGPSGRTLQAHCPRRCLLKKDSSPGQPLCASHAFPGRTTFPQEKTQTVERKTFCSHISTSSMG</sequence>
<dbReference type="OrthoDB" id="9806404at2759"/>
<keyword evidence="3" id="KW-0221">Differentiation</keyword>
<keyword evidence="2 10" id="KW-0812">Transmembrane</keyword>
<feature type="compositionally biased region" description="Basic and acidic residues" evidence="9">
    <location>
        <begin position="739"/>
        <end position="755"/>
    </location>
</feature>
<evidence type="ECO:0000256" key="1">
    <source>
        <dbReference type="ARBA" id="ARBA00004167"/>
    </source>
</evidence>
<feature type="compositionally biased region" description="Basic and acidic residues" evidence="9">
    <location>
        <begin position="764"/>
        <end position="776"/>
    </location>
</feature>
<feature type="region of interest" description="Disordered" evidence="9">
    <location>
        <begin position="696"/>
        <end position="788"/>
    </location>
</feature>
<evidence type="ECO:0000256" key="8">
    <source>
        <dbReference type="ARBA" id="ARBA00037695"/>
    </source>
</evidence>
<feature type="domain" description="SPATA31" evidence="11">
    <location>
        <begin position="408"/>
        <end position="527"/>
    </location>
</feature>
<feature type="region of interest" description="Disordered" evidence="9">
    <location>
        <begin position="1298"/>
        <end position="1320"/>
    </location>
</feature>
<feature type="transmembrane region" description="Helical" evidence="10">
    <location>
        <begin position="21"/>
        <end position="45"/>
    </location>
</feature>
<feature type="region of interest" description="Disordered" evidence="9">
    <location>
        <begin position="625"/>
        <end position="652"/>
    </location>
</feature>
<dbReference type="InterPro" id="IPR027970">
    <property type="entry name" value="SPATA31-like"/>
</dbReference>
<keyword evidence="4" id="KW-0744">Spermatogenesis</keyword>
<comment type="subcellular location">
    <subcellularLocation>
        <location evidence="1">Membrane</location>
        <topology evidence="1">Single-pass membrane protein</topology>
    </subcellularLocation>
</comment>
<reference evidence="14" key="1">
    <citation type="submission" date="2025-08" db="UniProtKB">
        <authorList>
            <consortium name="RefSeq"/>
        </authorList>
    </citation>
    <scope>IDENTIFICATION</scope>
    <source>
        <tissue evidence="14">Brain</tissue>
    </source>
</reference>
<evidence type="ECO:0000256" key="3">
    <source>
        <dbReference type="ARBA" id="ARBA00022782"/>
    </source>
</evidence>
<evidence type="ECO:0000256" key="7">
    <source>
        <dbReference type="ARBA" id="ARBA00035009"/>
    </source>
</evidence>
<keyword evidence="6 10" id="KW-0472">Membrane</keyword>
<dbReference type="Pfam" id="PF15371">
    <property type="entry name" value="DUF4599"/>
    <property type="match status" value="1"/>
</dbReference>
<dbReference type="InterPro" id="IPR039509">
    <property type="entry name" value="SPATA31"/>
</dbReference>
<evidence type="ECO:0000256" key="4">
    <source>
        <dbReference type="ARBA" id="ARBA00022871"/>
    </source>
</evidence>
<feature type="compositionally biased region" description="Polar residues" evidence="9">
    <location>
        <begin position="703"/>
        <end position="725"/>
    </location>
</feature>
<feature type="region of interest" description="Disordered" evidence="9">
    <location>
        <begin position="124"/>
        <end position="147"/>
    </location>
</feature>
<dbReference type="Proteomes" id="UP000000715">
    <property type="component" value="Unplaced"/>
</dbReference>
<dbReference type="GO" id="GO:0007283">
    <property type="term" value="P:spermatogenesis"/>
    <property type="evidence" value="ECO:0007669"/>
    <property type="project" value="UniProtKB-KW"/>
</dbReference>
<evidence type="ECO:0000256" key="5">
    <source>
        <dbReference type="ARBA" id="ARBA00022989"/>
    </source>
</evidence>
<gene>
    <name evidence="14" type="primary">LOC123393929</name>
</gene>
<feature type="region of interest" description="Disordered" evidence="9">
    <location>
        <begin position="817"/>
        <end position="841"/>
    </location>
</feature>
<organism evidence="13 14">
    <name type="scientific">Mustela putorius furo</name>
    <name type="common">European domestic ferret</name>
    <name type="synonym">Mustela furo</name>
    <dbReference type="NCBI Taxonomy" id="9669"/>
    <lineage>
        <taxon>Eukaryota</taxon>
        <taxon>Metazoa</taxon>
        <taxon>Chordata</taxon>
        <taxon>Craniata</taxon>
        <taxon>Vertebrata</taxon>
        <taxon>Euteleostomi</taxon>
        <taxon>Mammalia</taxon>
        <taxon>Eutheria</taxon>
        <taxon>Laurasiatheria</taxon>
        <taxon>Carnivora</taxon>
        <taxon>Caniformia</taxon>
        <taxon>Musteloidea</taxon>
        <taxon>Mustelidae</taxon>
        <taxon>Mustelinae</taxon>
        <taxon>Mustela</taxon>
    </lineage>
</organism>
<evidence type="ECO:0000313" key="13">
    <source>
        <dbReference type="Proteomes" id="UP000000715"/>
    </source>
</evidence>
<feature type="region of interest" description="Disordered" evidence="9">
    <location>
        <begin position="49"/>
        <end position="78"/>
    </location>
</feature>
<dbReference type="GO" id="GO:0030154">
    <property type="term" value="P:cell differentiation"/>
    <property type="evidence" value="ECO:0007669"/>
    <property type="project" value="UniProtKB-KW"/>
</dbReference>
<evidence type="ECO:0000256" key="10">
    <source>
        <dbReference type="SAM" id="Phobius"/>
    </source>
</evidence>
<protein>
    <submittedName>
        <fullName evidence="14">LOW QUALITY PROTEIN: spermatogenesis-associated protein 31E1-like</fullName>
    </submittedName>
</protein>
<accession>A0A8U0SI66</accession>
<feature type="region of interest" description="Disordered" evidence="9">
    <location>
        <begin position="1167"/>
        <end position="1201"/>
    </location>
</feature>
<evidence type="ECO:0000256" key="9">
    <source>
        <dbReference type="SAM" id="MobiDB-lite"/>
    </source>
</evidence>